<comment type="caution">
    <text evidence="2">The sequence shown here is derived from an EMBL/GenBank/DDBJ whole genome shotgun (WGS) entry which is preliminary data.</text>
</comment>
<evidence type="ECO:0000313" key="3">
    <source>
        <dbReference type="Proteomes" id="UP000037020"/>
    </source>
</evidence>
<feature type="region of interest" description="Disordered" evidence="1">
    <location>
        <begin position="1"/>
        <end position="41"/>
    </location>
</feature>
<protein>
    <submittedName>
        <fullName evidence="2">Uncharacterized protein</fullName>
    </submittedName>
</protein>
<dbReference type="Proteomes" id="UP000037020">
    <property type="component" value="Unassembled WGS sequence"/>
</dbReference>
<dbReference type="EMBL" id="LGUT01002765">
    <property type="protein sequence ID" value="KOG86537.1"/>
    <property type="molecule type" value="Genomic_DNA"/>
</dbReference>
<organism evidence="2 3">
    <name type="scientific">Streptomyces varsoviensis</name>
    <dbReference type="NCBI Taxonomy" id="67373"/>
    <lineage>
        <taxon>Bacteria</taxon>
        <taxon>Bacillati</taxon>
        <taxon>Actinomycetota</taxon>
        <taxon>Actinomycetes</taxon>
        <taxon>Kitasatosporales</taxon>
        <taxon>Streptomycetaceae</taxon>
        <taxon>Streptomyces</taxon>
    </lineage>
</organism>
<proteinExistence type="predicted"/>
<reference evidence="2 3" key="1">
    <citation type="submission" date="2015-07" db="EMBL/GenBank/DDBJ databases">
        <authorList>
            <person name="Ju K.-S."/>
            <person name="Doroghazi J.R."/>
            <person name="Metcalf W.W."/>
        </authorList>
    </citation>
    <scope>NUCLEOTIDE SEQUENCE [LARGE SCALE GENOMIC DNA]</scope>
    <source>
        <strain evidence="2 3">NRRL B-3589</strain>
    </source>
</reference>
<feature type="region of interest" description="Disordered" evidence="1">
    <location>
        <begin position="75"/>
        <end position="95"/>
    </location>
</feature>
<sequence>GGASGDAEPSADGGQPVDSEQSVDSGPRPLGVHRAPTGNADVDTQLDRLADADHLAASGHLEVYEDVHRGLRSALTALDQRPGPDAPSGPYDNRS</sequence>
<feature type="non-terminal residue" evidence="2">
    <location>
        <position position="1"/>
    </location>
</feature>
<accession>A0ABR5IZD7</accession>
<evidence type="ECO:0000313" key="2">
    <source>
        <dbReference type="EMBL" id="KOG86537.1"/>
    </source>
</evidence>
<gene>
    <name evidence="2" type="ORF">ADK38_30455</name>
</gene>
<name>A0ABR5IZD7_9ACTN</name>
<evidence type="ECO:0000256" key="1">
    <source>
        <dbReference type="SAM" id="MobiDB-lite"/>
    </source>
</evidence>
<keyword evidence="3" id="KW-1185">Reference proteome</keyword>